<gene>
    <name evidence="2" type="ORF">ERS852392_00658</name>
</gene>
<dbReference type="GO" id="GO:0006313">
    <property type="term" value="P:DNA transposition"/>
    <property type="evidence" value="ECO:0007669"/>
    <property type="project" value="InterPro"/>
</dbReference>
<dbReference type="InterPro" id="IPR012337">
    <property type="entry name" value="RNaseH-like_sf"/>
</dbReference>
<evidence type="ECO:0000259" key="1">
    <source>
        <dbReference type="Pfam" id="PF01609"/>
    </source>
</evidence>
<accession>A0A173XQX0</accession>
<organism evidence="2 3">
    <name type="scientific">Roseburia inulinivorans</name>
    <dbReference type="NCBI Taxonomy" id="360807"/>
    <lineage>
        <taxon>Bacteria</taxon>
        <taxon>Bacillati</taxon>
        <taxon>Bacillota</taxon>
        <taxon>Clostridia</taxon>
        <taxon>Lachnospirales</taxon>
        <taxon>Lachnospiraceae</taxon>
        <taxon>Roseburia</taxon>
    </lineage>
</organism>
<evidence type="ECO:0000313" key="2">
    <source>
        <dbReference type="EMBL" id="CUN53297.1"/>
    </source>
</evidence>
<dbReference type="GO" id="GO:0004803">
    <property type="term" value="F:transposase activity"/>
    <property type="evidence" value="ECO:0007669"/>
    <property type="project" value="InterPro"/>
</dbReference>
<proteinExistence type="predicted"/>
<dbReference type="Proteomes" id="UP000095395">
    <property type="component" value="Unassembled WGS sequence"/>
</dbReference>
<name>A0A173XQX0_9FIRM</name>
<evidence type="ECO:0000313" key="3">
    <source>
        <dbReference type="Proteomes" id="UP000095395"/>
    </source>
</evidence>
<protein>
    <submittedName>
        <fullName evidence="2">Transposase</fullName>
    </submittedName>
</protein>
<dbReference type="InterPro" id="IPR002559">
    <property type="entry name" value="Transposase_11"/>
</dbReference>
<dbReference type="GO" id="GO:0003677">
    <property type="term" value="F:DNA binding"/>
    <property type="evidence" value="ECO:0007669"/>
    <property type="project" value="InterPro"/>
</dbReference>
<dbReference type="SUPFAM" id="SSF53098">
    <property type="entry name" value="Ribonuclease H-like"/>
    <property type="match status" value="1"/>
</dbReference>
<dbReference type="PANTHER" id="PTHR34614">
    <property type="match status" value="1"/>
</dbReference>
<dbReference type="PANTHER" id="PTHR34614:SF2">
    <property type="entry name" value="TRANSPOSASE IS4-LIKE DOMAIN-CONTAINING PROTEIN"/>
    <property type="match status" value="1"/>
</dbReference>
<dbReference type="Pfam" id="PF01609">
    <property type="entry name" value="DDE_Tnp_1"/>
    <property type="match status" value="1"/>
</dbReference>
<reference evidence="2 3" key="1">
    <citation type="submission" date="2015-09" db="EMBL/GenBank/DDBJ databases">
        <authorList>
            <consortium name="Pathogen Informatics"/>
        </authorList>
    </citation>
    <scope>NUCLEOTIDE SEQUENCE [LARGE SCALE GENOMIC DNA]</scope>
    <source>
        <strain evidence="2 3">2789STDY5608835</strain>
    </source>
</reference>
<feature type="domain" description="Transposase IS4-like" evidence="1">
    <location>
        <begin position="227"/>
        <end position="483"/>
    </location>
</feature>
<dbReference type="EMBL" id="CYYR01000003">
    <property type="protein sequence ID" value="CUN53297.1"/>
    <property type="molecule type" value="Genomic_DNA"/>
</dbReference>
<sequence>MSRYSLWIVYDIPDVKGKITFRTKGQARYVYYEYSREYDLSKQYTNVKRVTIGKVLPEDENKMRPNENFRKYFPEVEQPEEKTVSCRSSCLKTGAFMIIDKAAKDLKLDTKLQDSFGAKAAGIMLDLAAYSIITEGNAAQYYPDYSYNHPLFTLDMKCYSDSFISDFLRSIKEDQRQDFLDQWNADRCKRERIYISYDSTNKNCQAGDIDIVEFGEAKVDAGLPIFNYAVGYDVNNREPLMYEKYSGSINDVSQLQFMVDKIKGYGYKNIGFILDRGYFSKDNLNYMDSSGFSFIIMVKGIKDFISSQVRKLKGTFENNWGNRIEEFEVYGKTVHTFVYASDTKKRYIHIYYSAAKAVGERARLEEKIHEMQRFMEQHEDKEYEFGPAFHKYFHMHYNKENGHFVYGEPRLPVIRDELELCGYFAIISSEKMDAKDAINLYKSRDVSEKVFRADKSYLGSHCLRAASEEAASNKIFIGFLALIIRCRIYTALKGKAKELAKKSNYLTVPAAIRELEKIEMTRQLDNMYRLDHAVTKTQKAILSAFGMDWNHVKYRAENISKILKLQQKQD</sequence>
<dbReference type="AlphaFoldDB" id="A0A173XQX0"/>